<dbReference type="Proteomes" id="UP000463951">
    <property type="component" value="Chromosome"/>
</dbReference>
<evidence type="ECO:0000313" key="1">
    <source>
        <dbReference type="EMBL" id="BBJ39985.1"/>
    </source>
</evidence>
<protein>
    <submittedName>
        <fullName evidence="1">Uncharacterized protein</fullName>
    </submittedName>
</protein>
<dbReference type="EMBL" id="AP019620">
    <property type="protein sequence ID" value="BBJ39985.1"/>
    <property type="molecule type" value="Genomic_DNA"/>
</dbReference>
<name>A0A499UEQ7_9ACTN</name>
<accession>A0A499UEQ7</accession>
<reference evidence="1 2" key="1">
    <citation type="journal article" date="2020" name="Int. J. Syst. Evol. Microbiol.">
        <title>Reclassification of Streptomyces castelarensis and Streptomyces sporoclivatus as later heterotypic synonyms of Streptomyces antimycoticus.</title>
        <authorList>
            <person name="Komaki H."/>
            <person name="Tamura T."/>
        </authorList>
    </citation>
    <scope>NUCLEOTIDE SEQUENCE [LARGE SCALE GENOMIC DNA]</scope>
    <source>
        <strain evidence="1 2">NBRC 100767</strain>
    </source>
</reference>
<organism evidence="1 2">
    <name type="scientific">Streptomyces antimycoticus</name>
    <dbReference type="NCBI Taxonomy" id="68175"/>
    <lineage>
        <taxon>Bacteria</taxon>
        <taxon>Bacillati</taxon>
        <taxon>Actinomycetota</taxon>
        <taxon>Actinomycetes</taxon>
        <taxon>Kitasatosporales</taxon>
        <taxon>Streptomycetaceae</taxon>
        <taxon>Streptomyces</taxon>
        <taxon>Streptomyces violaceusniger group</taxon>
    </lineage>
</organism>
<proteinExistence type="predicted"/>
<gene>
    <name evidence="1" type="ORF">SSPO_027030</name>
</gene>
<sequence>MDAIDPAEILDQRVADLDDKLSGLLAEMEATAIEWAATVLRSVETPQVTEEP</sequence>
<evidence type="ECO:0000313" key="2">
    <source>
        <dbReference type="Proteomes" id="UP000463951"/>
    </source>
</evidence>
<dbReference type="AlphaFoldDB" id="A0A499UEQ7"/>